<dbReference type="OrthoDB" id="409992at2759"/>
<dbReference type="FunFam" id="3.20.10.10:FF:000010">
    <property type="entry name" value="Branched-chain amino acid aminotransferase"/>
    <property type="match status" value="1"/>
</dbReference>
<dbReference type="InterPro" id="IPR005786">
    <property type="entry name" value="B_amino_transII"/>
</dbReference>
<evidence type="ECO:0000256" key="4">
    <source>
        <dbReference type="ARBA" id="ARBA00022576"/>
    </source>
</evidence>
<name>A0A2H4SHM3_CORMI</name>
<comment type="similarity">
    <text evidence="3">Belongs to the class-IV pyridoxal-phosphate-dependent aminotransferase family.</text>
</comment>
<comment type="pathway">
    <text evidence="2">Secondary metabolite biosynthesis.</text>
</comment>
<dbReference type="InterPro" id="IPR033939">
    <property type="entry name" value="BCAT_family"/>
</dbReference>
<feature type="modified residue" description="N6-(pyridoxal phosphate)lysine" evidence="7">
    <location>
        <position position="192"/>
    </location>
</feature>
<dbReference type="Gene3D" id="3.30.470.10">
    <property type="match status" value="1"/>
</dbReference>
<dbReference type="FunFam" id="3.30.470.10:FF:000004">
    <property type="entry name" value="Branched-chain-amino-acid aminotransferase"/>
    <property type="match status" value="1"/>
</dbReference>
<accession>A0A2H4SHM3</accession>
<dbReference type="InterPro" id="IPR036038">
    <property type="entry name" value="Aminotransferase-like"/>
</dbReference>
<dbReference type="VEuPathDB" id="FungiDB:A9K55_008058"/>
<evidence type="ECO:0000313" key="9">
    <source>
        <dbReference type="Proteomes" id="UP000323067"/>
    </source>
</evidence>
<dbReference type="InterPro" id="IPR043131">
    <property type="entry name" value="BCAT-like_N"/>
</dbReference>
<dbReference type="SUPFAM" id="SSF56752">
    <property type="entry name" value="D-aminoacid aminotransferase-like PLP-dependent enzymes"/>
    <property type="match status" value="1"/>
</dbReference>
<dbReference type="GO" id="GO:0004084">
    <property type="term" value="F:branched-chain-amino-acid transaminase activity"/>
    <property type="evidence" value="ECO:0007669"/>
    <property type="project" value="InterPro"/>
</dbReference>
<keyword evidence="5 8" id="KW-0808">Transferase</keyword>
<dbReference type="Proteomes" id="UP000323067">
    <property type="component" value="Chromosome vii"/>
</dbReference>
<evidence type="ECO:0000256" key="7">
    <source>
        <dbReference type="PIRSR" id="PIRSR006468-1"/>
    </source>
</evidence>
<evidence type="ECO:0000256" key="5">
    <source>
        <dbReference type="ARBA" id="ARBA00022679"/>
    </source>
</evidence>
<dbReference type="CDD" id="cd01557">
    <property type="entry name" value="BCAT_beta_family"/>
    <property type="match status" value="1"/>
</dbReference>
<evidence type="ECO:0000256" key="6">
    <source>
        <dbReference type="ARBA" id="ARBA00022898"/>
    </source>
</evidence>
<dbReference type="PANTHER" id="PTHR42825:SF2">
    <property type="entry name" value="BRANCHED-CHAIN-AMINO-ACID AMINOTRANSFERASE 3, CHLOROPLASTIC-RELATED"/>
    <property type="match status" value="1"/>
</dbReference>
<dbReference type="PIRSF" id="PIRSF006468">
    <property type="entry name" value="BCAT1"/>
    <property type="match status" value="1"/>
</dbReference>
<keyword evidence="4 8" id="KW-0032">Aminotransferase</keyword>
<proteinExistence type="inferred from homology"/>
<evidence type="ECO:0000256" key="3">
    <source>
        <dbReference type="ARBA" id="ARBA00009320"/>
    </source>
</evidence>
<organism evidence="8 9">
    <name type="scientific">Cordyceps militaris</name>
    <name type="common">Caterpillar fungus</name>
    <name type="synonym">Clavaria militaris</name>
    <dbReference type="NCBI Taxonomy" id="73501"/>
    <lineage>
        <taxon>Eukaryota</taxon>
        <taxon>Fungi</taxon>
        <taxon>Dikarya</taxon>
        <taxon>Ascomycota</taxon>
        <taxon>Pezizomycotina</taxon>
        <taxon>Sordariomycetes</taxon>
        <taxon>Hypocreomycetidae</taxon>
        <taxon>Hypocreales</taxon>
        <taxon>Cordycipitaceae</taxon>
        <taxon>Cordyceps</taxon>
    </lineage>
</organism>
<dbReference type="EMBL" id="CP023324">
    <property type="protein sequence ID" value="ATY62615.1"/>
    <property type="molecule type" value="Genomic_DNA"/>
</dbReference>
<evidence type="ECO:0000256" key="2">
    <source>
        <dbReference type="ARBA" id="ARBA00005179"/>
    </source>
</evidence>
<dbReference type="GO" id="GO:0009081">
    <property type="term" value="P:branched-chain amino acid metabolic process"/>
    <property type="evidence" value="ECO:0007669"/>
    <property type="project" value="InterPro"/>
</dbReference>
<dbReference type="AlphaFoldDB" id="A0A2H4SHM3"/>
<evidence type="ECO:0000256" key="1">
    <source>
        <dbReference type="ARBA" id="ARBA00001933"/>
    </source>
</evidence>
<comment type="cofactor">
    <cofactor evidence="1">
        <name>pyridoxal 5'-phosphate</name>
        <dbReference type="ChEBI" id="CHEBI:597326"/>
    </cofactor>
</comment>
<keyword evidence="6" id="KW-0663">Pyridoxal phosphate</keyword>
<dbReference type="InterPro" id="IPR043132">
    <property type="entry name" value="BCAT-like_C"/>
</dbReference>
<sequence>MVAFPPPPVNTIDWSNVGFKVREVNGHIESTYTQSTGQWTPLRFVADPFMRIHGMSPALNYGQQAYEGLKAFRLPGDDRIALFRPDRNAVRLQHSADVASMPHVPEAMFIEACRAAVALNAGFVPPHETGAALYVRPQLYGSSAQLGLTAPEEYTFCVFVIPTGVYHGTHPVKALVLDEFDRTAPKGTGHAKIGGNYAPVLRWSDKARADGYGITLHLDSLRHDEIDEFSTSGFIGIVDRKETGVTIVVPDSSCVIDSVTSDSVQHMARNWGWTVEKRVIKYSELPKFTEVMAAGTAAALVPIRSITRRIKGGLPAGANVTTDETSETVTYIPTEQEDAGPICLKVLAHLKGIQLGKVEDTFGWRCPVTAEDLKVGGAPTTGHATPQTVDQMD</sequence>
<dbReference type="VEuPathDB" id="FungiDB:CCM_06850"/>
<gene>
    <name evidence="8" type="ORF">A9K55_008058</name>
</gene>
<dbReference type="InterPro" id="IPR001544">
    <property type="entry name" value="Aminotrans_IV"/>
</dbReference>
<dbReference type="PANTHER" id="PTHR42825">
    <property type="entry name" value="AMINO ACID AMINOTRANSFERASE"/>
    <property type="match status" value="1"/>
</dbReference>
<evidence type="ECO:0000313" key="8">
    <source>
        <dbReference type="EMBL" id="ATY62615.1"/>
    </source>
</evidence>
<dbReference type="Pfam" id="PF01063">
    <property type="entry name" value="Aminotran_4"/>
    <property type="match status" value="1"/>
</dbReference>
<protein>
    <submittedName>
        <fullName evidence="8">Branched-chain-amino-acid aminotransferase 5</fullName>
    </submittedName>
</protein>
<reference evidence="8 9" key="1">
    <citation type="journal article" date="2017" name="BMC Genomics">
        <title>Chromosome level assembly and secondary metabolite potential of the parasitic fungus Cordyceps militaris.</title>
        <authorList>
            <person name="Kramer G.J."/>
            <person name="Nodwell J.R."/>
        </authorList>
    </citation>
    <scope>NUCLEOTIDE SEQUENCE [LARGE SCALE GENOMIC DNA]</scope>
    <source>
        <strain evidence="8 9">ATCC 34164</strain>
    </source>
</reference>
<dbReference type="Gene3D" id="3.20.10.10">
    <property type="entry name" value="D-amino Acid Aminotransferase, subunit A, domain 2"/>
    <property type="match status" value="1"/>
</dbReference>